<dbReference type="SUPFAM" id="SSF51905">
    <property type="entry name" value="FAD/NAD(P)-binding domain"/>
    <property type="match status" value="1"/>
</dbReference>
<sequence>MSQPLQIHTDVLIAGGGPCGLMLANELGRFGVRALLVEPKAGTAFNPQANATQARTMEHFRRHGFAQEIREAGLPPDHLTDIAYFTRFCRHELARLRLPTARQAEAAIKGMGGSWSAAELPHRVSQKFVEAVLLRHARKYATNEIRHGWRLVDFEDTGQEVRARVASSDGANLQHVRARYLVGADGARSLVRQQLRIDYAGATGFRRHFMGGRMLAVYCRAPGFYDLFPHDRAWMYVSVNAQRRAFMASVDGRSEFAFHAAIHEGEDADAWTEADARRIFSEAMGCEIPIEVLSMLTWTAGHALVAERFQQGRVFLGGDAVHLFTPTGGLGYNTAVEDAVNLGWKLAHVVQGRAPESLLRTYELERKPLAQRNTAYAKHFADSVGLFPATPELEADTPAGAQARQAASAHLNAHVRLEFNIPGVTFGGRYDGSPIVVPDGTSPPPDTPNEYVPTACPGGRPPHAWLEDGRSLYDTFHVGWTLLALGPDAPDAGGFQSAAKAAALDLQVVHHANPGLLALYEAALVLIRPDHIVAWRGQDDRSAGAVLTACTGG</sequence>
<dbReference type="Proteomes" id="UP000298180">
    <property type="component" value="Unassembled WGS sequence"/>
</dbReference>
<accession>A0A4Z0C613</accession>
<evidence type="ECO:0000313" key="6">
    <source>
        <dbReference type="Proteomes" id="UP000298180"/>
    </source>
</evidence>
<evidence type="ECO:0000259" key="4">
    <source>
        <dbReference type="Pfam" id="PF01494"/>
    </source>
</evidence>
<dbReference type="InterPro" id="IPR002938">
    <property type="entry name" value="FAD-bd"/>
</dbReference>
<dbReference type="RefSeq" id="WP_135261577.1">
    <property type="nucleotide sequence ID" value="NZ_SMLM01000001.1"/>
</dbReference>
<dbReference type="OrthoDB" id="3443359at2"/>
<dbReference type="PRINTS" id="PR00420">
    <property type="entry name" value="RNGMNOXGNASE"/>
</dbReference>
<keyword evidence="6" id="KW-1185">Reference proteome</keyword>
<evidence type="ECO:0000256" key="2">
    <source>
        <dbReference type="ARBA" id="ARBA00022630"/>
    </source>
</evidence>
<evidence type="ECO:0000256" key="1">
    <source>
        <dbReference type="ARBA" id="ARBA00001974"/>
    </source>
</evidence>
<keyword evidence="3" id="KW-0274">FAD</keyword>
<dbReference type="Gene3D" id="3.50.50.60">
    <property type="entry name" value="FAD/NAD(P)-binding domain"/>
    <property type="match status" value="1"/>
</dbReference>
<feature type="domain" description="FAD-binding" evidence="4">
    <location>
        <begin position="9"/>
        <end position="374"/>
    </location>
</feature>
<dbReference type="PANTHER" id="PTHR43004:SF19">
    <property type="entry name" value="BINDING MONOOXYGENASE, PUTATIVE (JCVI)-RELATED"/>
    <property type="match status" value="1"/>
</dbReference>
<evidence type="ECO:0000256" key="3">
    <source>
        <dbReference type="ARBA" id="ARBA00022827"/>
    </source>
</evidence>
<proteinExistence type="predicted"/>
<gene>
    <name evidence="5" type="ORF">EZ313_02145</name>
</gene>
<organism evidence="5 6">
    <name type="scientific">Ramlibacter henchirensis</name>
    <dbReference type="NCBI Taxonomy" id="204072"/>
    <lineage>
        <taxon>Bacteria</taxon>
        <taxon>Pseudomonadati</taxon>
        <taxon>Pseudomonadota</taxon>
        <taxon>Betaproteobacteria</taxon>
        <taxon>Burkholderiales</taxon>
        <taxon>Comamonadaceae</taxon>
        <taxon>Ramlibacter</taxon>
    </lineage>
</organism>
<dbReference type="InterPro" id="IPR036188">
    <property type="entry name" value="FAD/NAD-bd_sf"/>
</dbReference>
<name>A0A4Z0C613_9BURK</name>
<evidence type="ECO:0000313" key="5">
    <source>
        <dbReference type="EMBL" id="TFZ05495.1"/>
    </source>
</evidence>
<dbReference type="Pfam" id="PF01494">
    <property type="entry name" value="FAD_binding_3"/>
    <property type="match status" value="1"/>
</dbReference>
<comment type="caution">
    <text evidence="5">The sequence shown here is derived from an EMBL/GenBank/DDBJ whole genome shotgun (WGS) entry which is preliminary data.</text>
</comment>
<dbReference type="AlphaFoldDB" id="A0A4Z0C613"/>
<dbReference type="EMBL" id="SMLM01000001">
    <property type="protein sequence ID" value="TFZ05495.1"/>
    <property type="molecule type" value="Genomic_DNA"/>
</dbReference>
<comment type="cofactor">
    <cofactor evidence="1">
        <name>FAD</name>
        <dbReference type="ChEBI" id="CHEBI:57692"/>
    </cofactor>
</comment>
<dbReference type="Gene3D" id="3.40.30.120">
    <property type="match status" value="1"/>
</dbReference>
<dbReference type="Gene3D" id="3.30.9.10">
    <property type="entry name" value="D-Amino Acid Oxidase, subunit A, domain 2"/>
    <property type="match status" value="1"/>
</dbReference>
<keyword evidence="2" id="KW-0285">Flavoprotein</keyword>
<dbReference type="InterPro" id="IPR050641">
    <property type="entry name" value="RIFMO-like"/>
</dbReference>
<dbReference type="Pfam" id="PF21274">
    <property type="entry name" value="Rng_hyd_C"/>
    <property type="match status" value="1"/>
</dbReference>
<dbReference type="PANTHER" id="PTHR43004">
    <property type="entry name" value="TRK SYSTEM POTASSIUM UPTAKE PROTEIN"/>
    <property type="match status" value="1"/>
</dbReference>
<dbReference type="GO" id="GO:0071949">
    <property type="term" value="F:FAD binding"/>
    <property type="evidence" value="ECO:0007669"/>
    <property type="project" value="InterPro"/>
</dbReference>
<dbReference type="GO" id="GO:0016709">
    <property type="term" value="F:oxidoreductase activity, acting on paired donors, with incorporation or reduction of molecular oxygen, NAD(P)H as one donor, and incorporation of one atom of oxygen"/>
    <property type="evidence" value="ECO:0007669"/>
    <property type="project" value="UniProtKB-ARBA"/>
</dbReference>
<protein>
    <recommendedName>
        <fullName evidence="4">FAD-binding domain-containing protein</fullName>
    </recommendedName>
</protein>
<reference evidence="5 6" key="1">
    <citation type="submission" date="2019-03" db="EMBL/GenBank/DDBJ databases">
        <title>Ramlibacter henchirensis DSM 14656, whole genome shotgun sequence.</title>
        <authorList>
            <person name="Zhang X."/>
            <person name="Feng G."/>
            <person name="Zhu H."/>
        </authorList>
    </citation>
    <scope>NUCLEOTIDE SEQUENCE [LARGE SCALE GENOMIC DNA]</scope>
    <source>
        <strain evidence="5 6">DSM 14656</strain>
    </source>
</reference>
<dbReference type="NCBIfam" id="NF004780">
    <property type="entry name" value="PRK06126.1"/>
    <property type="match status" value="1"/>
</dbReference>